<dbReference type="EMBL" id="NSIW01000016">
    <property type="protein sequence ID" value="PZD55912.1"/>
    <property type="molecule type" value="Genomic_DNA"/>
</dbReference>
<gene>
    <name evidence="3" type="ORF">CKU37_07920</name>
</gene>
<feature type="signal peptide" evidence="2">
    <location>
        <begin position="1"/>
        <end position="22"/>
    </location>
</feature>
<feature type="compositionally biased region" description="Low complexity" evidence="1">
    <location>
        <begin position="286"/>
        <end position="296"/>
    </location>
</feature>
<dbReference type="RefSeq" id="WP_110981250.1">
    <property type="nucleotide sequence ID" value="NZ_NSIW01000016.1"/>
</dbReference>
<dbReference type="PROSITE" id="PS51257">
    <property type="entry name" value="PROKAR_LIPOPROTEIN"/>
    <property type="match status" value="1"/>
</dbReference>
<evidence type="ECO:0000313" key="4">
    <source>
        <dbReference type="Proteomes" id="UP000248776"/>
    </source>
</evidence>
<feature type="region of interest" description="Disordered" evidence="1">
    <location>
        <begin position="274"/>
        <end position="296"/>
    </location>
</feature>
<evidence type="ECO:0000256" key="1">
    <source>
        <dbReference type="SAM" id="MobiDB-lite"/>
    </source>
</evidence>
<dbReference type="Proteomes" id="UP000248776">
    <property type="component" value="Unassembled WGS sequence"/>
</dbReference>
<name>A0AA45CS34_STRSL</name>
<proteinExistence type="predicted"/>
<protein>
    <submittedName>
        <fullName evidence="3">Peptidase</fullName>
    </submittedName>
</protein>
<feature type="chain" id="PRO_5041353185" evidence="2">
    <location>
        <begin position="23"/>
        <end position="296"/>
    </location>
</feature>
<reference evidence="3 4" key="1">
    <citation type="submission" date="2017-08" db="EMBL/GenBank/DDBJ databases">
        <title>Streptococcus salivarius strain HS0302 Genome.</title>
        <authorList>
            <person name="Smith J."/>
            <person name="Deng P."/>
            <person name="Geng M."/>
        </authorList>
    </citation>
    <scope>NUCLEOTIDE SEQUENCE [LARGE SCALE GENOMIC DNA]</scope>
    <source>
        <strain evidence="3 4">HS0302</strain>
    </source>
</reference>
<evidence type="ECO:0000256" key="2">
    <source>
        <dbReference type="SAM" id="SignalP"/>
    </source>
</evidence>
<comment type="caution">
    <text evidence="3">The sequence shown here is derived from an EMBL/GenBank/DDBJ whole genome shotgun (WGS) entry which is preliminary data.</text>
</comment>
<keyword evidence="2" id="KW-0732">Signal</keyword>
<accession>A0AA45CS34</accession>
<dbReference type="AlphaFoldDB" id="A0AA45CS34"/>
<organism evidence="3 4">
    <name type="scientific">Streptococcus salivarius</name>
    <dbReference type="NCBI Taxonomy" id="1304"/>
    <lineage>
        <taxon>Bacteria</taxon>
        <taxon>Bacillati</taxon>
        <taxon>Bacillota</taxon>
        <taxon>Bacilli</taxon>
        <taxon>Lactobacillales</taxon>
        <taxon>Streptococcaceae</taxon>
        <taxon>Streptococcus</taxon>
    </lineage>
</organism>
<sequence length="296" mass="33261">MKKVFTYLGLILATCLVLVACASNKPAEKKKATPTPTERAKADATVLIDTMLGKSSNGFSKLYGENYETWTETNVFEKQVADTIEEKGYTPEEKYTFKYIEGYDAKTPTQVLSKFLKVRRNMIGKIQDYKLKDVKVKGNEATVTFTSRSVSAYGAAAAVRTLLMSLYDNDIDKLKQWNQADNNDVEKGKAKDLTTKFLYGENFNGDLTQFKDIDKEMAYTPLTGADDLEKTFKLTKDDGGNWTISVEDYKELAEALVDHDESGSRAVYAERIHKNLSDYQPEDSSDSSSKSSYKDK</sequence>
<evidence type="ECO:0000313" key="3">
    <source>
        <dbReference type="EMBL" id="PZD55912.1"/>
    </source>
</evidence>